<dbReference type="AlphaFoldDB" id="A0A2N8TW66"/>
<organism evidence="6 7">
    <name type="scientific">Streptomyces cahuitamycinicus</name>
    <dbReference type="NCBI Taxonomy" id="2070367"/>
    <lineage>
        <taxon>Bacteria</taxon>
        <taxon>Bacillati</taxon>
        <taxon>Actinomycetota</taxon>
        <taxon>Actinomycetes</taxon>
        <taxon>Kitasatosporales</taxon>
        <taxon>Streptomycetaceae</taxon>
        <taxon>Streptomyces</taxon>
    </lineage>
</organism>
<dbReference type="PANTHER" id="PTHR10291:SF43">
    <property type="entry name" value="DEHYDRODOLICHYL DIPHOSPHATE SYNTHASE COMPLEX SUBUNIT DHDDS"/>
    <property type="match status" value="1"/>
</dbReference>
<comment type="similarity">
    <text evidence="4">Belongs to the UPP synthase family. Z-FPP synthase subfamily.</text>
</comment>
<reference evidence="6 7" key="1">
    <citation type="submission" date="2018-01" db="EMBL/GenBank/DDBJ databases">
        <title>Draft genome sequence of Streptomyces sp. 13K301.</title>
        <authorList>
            <person name="Sahin N."/>
            <person name="Saygin H."/>
            <person name="Ay H."/>
        </authorList>
    </citation>
    <scope>NUCLEOTIDE SEQUENCE [LARGE SCALE GENOMIC DNA]</scope>
    <source>
        <strain evidence="6 7">13K301</strain>
    </source>
</reference>
<sequence>MYGWTTGETESQSAWRPAVDEEWIMASVGSSGGRSPVASAADTESALSLAAASSVAAPPAVVPSLRHLAVIPDGNRRWAEDKGLPSLEGHRRGCERTLELLDRCRTDTGIEVVTLWTTSVENLRRPRVEVNQGLPVIAAFVGHLASLGQWRIGFLGNLDLLPPPVTEELRDYAHRSSTVRGPLVNFAIAYSGQEEIIRAVRRLLESRTADGNPLSEGAPVDAVELARHLDTAGQPDPDLVIRTSGETRLSGFMPWQTLHSELYFSPLLWPDFDESALAEALEDYRSRRQRRGL</sequence>
<dbReference type="InterPro" id="IPR001441">
    <property type="entry name" value="UPP_synth-like"/>
</dbReference>
<dbReference type="Pfam" id="PF01255">
    <property type="entry name" value="Prenyltransf"/>
    <property type="match status" value="1"/>
</dbReference>
<feature type="active site" description="Proton acceptor" evidence="5">
    <location>
        <position position="122"/>
    </location>
</feature>
<evidence type="ECO:0000256" key="3">
    <source>
        <dbReference type="ARBA" id="ARBA00022842"/>
    </source>
</evidence>
<comment type="function">
    <text evidence="5">Catalyzes the condensation of isopentenyl diphosphate (IPP) with allylic pyrophosphates generating different type of terpenoids.</text>
</comment>
<feature type="binding site" evidence="5">
    <location>
        <begin position="248"/>
        <end position="250"/>
    </location>
    <ligand>
        <name>substrate</name>
    </ligand>
</feature>
<dbReference type="GO" id="GO:0016094">
    <property type="term" value="P:polyprenol biosynthetic process"/>
    <property type="evidence" value="ECO:0007669"/>
    <property type="project" value="TreeGrafter"/>
</dbReference>
<dbReference type="Gene3D" id="3.40.1180.10">
    <property type="entry name" value="Decaprenyl diphosphate synthase-like"/>
    <property type="match status" value="1"/>
</dbReference>
<feature type="binding site" evidence="5">
    <location>
        <position position="78"/>
    </location>
    <ligand>
        <name>substrate</name>
    </ligand>
</feature>
<keyword evidence="1 5" id="KW-0808">Transferase</keyword>
<feature type="binding site" evidence="5">
    <location>
        <position position="125"/>
    </location>
    <ligand>
        <name>substrate</name>
    </ligand>
</feature>
<dbReference type="GO" id="GO:0005886">
    <property type="term" value="C:plasma membrane"/>
    <property type="evidence" value="ECO:0007669"/>
    <property type="project" value="TreeGrafter"/>
</dbReference>
<feature type="binding site" evidence="5">
    <location>
        <position position="73"/>
    </location>
    <ligand>
        <name>Mg(2+)</name>
        <dbReference type="ChEBI" id="CHEBI:18420"/>
    </ligand>
</feature>
<dbReference type="CDD" id="cd00475">
    <property type="entry name" value="Cis_IPPS"/>
    <property type="match status" value="1"/>
</dbReference>
<comment type="cofactor">
    <cofactor evidence="5">
        <name>Mg(2+)</name>
        <dbReference type="ChEBI" id="CHEBI:18420"/>
    </cofactor>
    <text evidence="5">Binds 2 magnesium ions per subunit.</text>
</comment>
<keyword evidence="3 5" id="KW-0460">Magnesium</keyword>
<keyword evidence="2 5" id="KW-0479">Metal-binding</keyword>
<comment type="caution">
    <text evidence="5">Lacks conserved residue(s) required for the propagation of feature annotation.</text>
</comment>
<feature type="binding site" evidence="5">
    <location>
        <position position="242"/>
    </location>
    <ligand>
        <name>substrate</name>
    </ligand>
</feature>
<name>A0A2N8TW66_9ACTN</name>
<evidence type="ECO:0000313" key="7">
    <source>
        <dbReference type="Proteomes" id="UP000235943"/>
    </source>
</evidence>
<protein>
    <recommendedName>
        <fullName evidence="5">Isoprenyl transferase</fullName>
        <ecNumber evidence="5">2.5.1.-</ecNumber>
    </recommendedName>
</protein>
<dbReference type="InterPro" id="IPR036424">
    <property type="entry name" value="UPP_synth-like_sf"/>
</dbReference>
<dbReference type="PANTHER" id="PTHR10291">
    <property type="entry name" value="DEHYDRODOLICHYL DIPHOSPHATE SYNTHASE FAMILY MEMBER"/>
    <property type="match status" value="1"/>
</dbReference>
<feature type="binding site" evidence="5">
    <location>
        <position position="90"/>
    </location>
    <ligand>
        <name>substrate</name>
    </ligand>
</feature>
<dbReference type="PROSITE" id="PS01066">
    <property type="entry name" value="UPP_SYNTHASE"/>
    <property type="match status" value="1"/>
</dbReference>
<keyword evidence="7" id="KW-1185">Reference proteome</keyword>
<dbReference type="HAMAP" id="MF_01139">
    <property type="entry name" value="ISPT"/>
    <property type="match status" value="1"/>
</dbReference>
<dbReference type="EMBL" id="POUC01000020">
    <property type="protein sequence ID" value="PNG23256.1"/>
    <property type="molecule type" value="Genomic_DNA"/>
</dbReference>
<proteinExistence type="inferred from homology"/>
<comment type="caution">
    <text evidence="6">The sequence shown here is derived from an EMBL/GenBank/DDBJ whole genome shotgun (WGS) entry which is preliminary data.</text>
</comment>
<comment type="subunit">
    <text evidence="5">Homodimer.</text>
</comment>
<dbReference type="NCBIfam" id="TIGR00055">
    <property type="entry name" value="uppS"/>
    <property type="match status" value="1"/>
</dbReference>
<dbReference type="SUPFAM" id="SSF64005">
    <property type="entry name" value="Undecaprenyl diphosphate synthase"/>
    <property type="match status" value="1"/>
</dbReference>
<dbReference type="GO" id="GO:0045547">
    <property type="term" value="F:ditrans,polycis-polyprenyl diphosphate synthase [(2E,6E)-farnesyl diphosphate specific] activity"/>
    <property type="evidence" value="ECO:0007669"/>
    <property type="project" value="TreeGrafter"/>
</dbReference>
<dbReference type="GO" id="GO:0033850">
    <property type="term" value="F:Z-farnesyl diphosphate synthase activity"/>
    <property type="evidence" value="ECO:0007669"/>
    <property type="project" value="TreeGrafter"/>
</dbReference>
<evidence type="ECO:0000256" key="4">
    <source>
        <dbReference type="ARBA" id="ARBA00038453"/>
    </source>
</evidence>
<dbReference type="Proteomes" id="UP000235943">
    <property type="component" value="Unassembled WGS sequence"/>
</dbReference>
<accession>A0A2N8TW66</accession>
<feature type="binding site" evidence="5">
    <location>
        <position position="261"/>
    </location>
    <ligand>
        <name>Mg(2+)</name>
        <dbReference type="ChEBI" id="CHEBI:18420"/>
    </ligand>
</feature>
<evidence type="ECO:0000313" key="6">
    <source>
        <dbReference type="EMBL" id="PNG23256.1"/>
    </source>
</evidence>
<evidence type="ECO:0000256" key="2">
    <source>
        <dbReference type="ARBA" id="ARBA00022723"/>
    </source>
</evidence>
<feature type="binding site" evidence="5">
    <location>
        <begin position="74"/>
        <end position="77"/>
    </location>
    <ligand>
        <name>substrate</name>
    </ligand>
</feature>
<evidence type="ECO:0000256" key="5">
    <source>
        <dbReference type="HAMAP-Rule" id="MF_01139"/>
    </source>
</evidence>
<evidence type="ECO:0000256" key="1">
    <source>
        <dbReference type="ARBA" id="ARBA00022679"/>
    </source>
</evidence>
<dbReference type="InterPro" id="IPR018520">
    <property type="entry name" value="UPP_synth-like_CS"/>
</dbReference>
<gene>
    <name evidence="6" type="primary">uppS</name>
    <name evidence="6" type="ORF">C1J00_05095</name>
</gene>
<dbReference type="EC" id="2.5.1.-" evidence="5"/>
<feature type="binding site" evidence="5">
    <location>
        <begin position="119"/>
        <end position="121"/>
    </location>
    <ligand>
        <name>substrate</name>
    </ligand>
</feature>
<feature type="active site" evidence="5">
    <location>
        <position position="73"/>
    </location>
</feature>
<dbReference type="GO" id="GO:0000287">
    <property type="term" value="F:magnesium ion binding"/>
    <property type="evidence" value="ECO:0007669"/>
    <property type="project" value="UniProtKB-UniRule"/>
</dbReference>